<reference evidence="1 2" key="1">
    <citation type="submission" date="2015-09" db="EMBL/GenBank/DDBJ databases">
        <title>Sorangium comparison.</title>
        <authorList>
            <person name="Zaburannyi N."/>
            <person name="Bunk B."/>
            <person name="Overmann J."/>
            <person name="Mueller R."/>
        </authorList>
    </citation>
    <scope>NUCLEOTIDE SEQUENCE [LARGE SCALE GENOMIC DNA]</scope>
    <source>
        <strain evidence="1 2">So ceGT47</strain>
    </source>
</reference>
<dbReference type="Proteomes" id="UP000295781">
    <property type="component" value="Chromosome"/>
</dbReference>
<dbReference type="EMBL" id="CP012670">
    <property type="protein sequence ID" value="AUX27121.1"/>
    <property type="molecule type" value="Genomic_DNA"/>
</dbReference>
<organism evidence="1 2">
    <name type="scientific">Sorangium cellulosum</name>
    <name type="common">Polyangium cellulosum</name>
    <dbReference type="NCBI Taxonomy" id="56"/>
    <lineage>
        <taxon>Bacteria</taxon>
        <taxon>Pseudomonadati</taxon>
        <taxon>Myxococcota</taxon>
        <taxon>Polyangia</taxon>
        <taxon>Polyangiales</taxon>
        <taxon>Polyangiaceae</taxon>
        <taxon>Sorangium</taxon>
    </lineage>
</organism>
<protein>
    <submittedName>
        <fullName evidence="1">Uncharacterized protein</fullName>
    </submittedName>
</protein>
<accession>A0A4P2QCK5</accession>
<sequence>MMSAGGCTIEAHPGVCAWMQRVRSACQQVENEFHLQRIIVEEFQRGGGHAEGGFEARRAPARASMVSYLSVIDAERVVSSDGFELRDAVEQHLPIDLSCAEPLDIEATTSVFEDLELAQIDPDMCGERVDLDGDGDLERSCVVERGEHVAGNTCTFVVDGSTLETLDGERRPVIFGGTITTRGSGDGLTYEIAVDRFSR</sequence>
<gene>
    <name evidence="1" type="ORF">SOCEGT47_077000</name>
</gene>
<name>A0A4P2QCK5_SORCE</name>
<evidence type="ECO:0000313" key="2">
    <source>
        <dbReference type="Proteomes" id="UP000295781"/>
    </source>
</evidence>
<evidence type="ECO:0000313" key="1">
    <source>
        <dbReference type="EMBL" id="AUX27121.1"/>
    </source>
</evidence>
<dbReference type="AlphaFoldDB" id="A0A4P2QCK5"/>
<proteinExistence type="predicted"/>